<gene>
    <name evidence="1" type="ORF">BCR33DRAFT_236803</name>
</gene>
<organism evidence="1 2">
    <name type="scientific">Rhizoclosmatium globosum</name>
    <dbReference type="NCBI Taxonomy" id="329046"/>
    <lineage>
        <taxon>Eukaryota</taxon>
        <taxon>Fungi</taxon>
        <taxon>Fungi incertae sedis</taxon>
        <taxon>Chytridiomycota</taxon>
        <taxon>Chytridiomycota incertae sedis</taxon>
        <taxon>Chytridiomycetes</taxon>
        <taxon>Chytridiales</taxon>
        <taxon>Chytriomycetaceae</taxon>
        <taxon>Rhizoclosmatium</taxon>
    </lineage>
</organism>
<dbReference type="OrthoDB" id="2101228at2759"/>
<sequence length="203" mass="24283">MNPNLKTGPWSHDENTRFLNLLLYHYHPPTELTIRPTRSILTDVALGLETRDYLACRTRWESGFRRVWLRARRQIRETGSIHPTDFFTRNTPSFWKKSDDLALLRAIKLSNAYDETEIRWHELDGVEHWQAMEKCLAWRSMKAHVPYVGLHRLGAMQKCVEFCLEKYDELRIGRRRGEKRLVSTKGDFVGLRRKEWLRQMKRT</sequence>
<dbReference type="Proteomes" id="UP000193642">
    <property type="component" value="Unassembled WGS sequence"/>
</dbReference>
<dbReference type="AlphaFoldDB" id="A0A1Y2CAV7"/>
<evidence type="ECO:0000313" key="1">
    <source>
        <dbReference type="EMBL" id="ORY44173.1"/>
    </source>
</evidence>
<proteinExistence type="predicted"/>
<name>A0A1Y2CAV7_9FUNG</name>
<accession>A0A1Y2CAV7</accession>
<protein>
    <submittedName>
        <fullName evidence="1">Uncharacterized protein</fullName>
    </submittedName>
</protein>
<reference evidence="1 2" key="1">
    <citation type="submission" date="2016-07" db="EMBL/GenBank/DDBJ databases">
        <title>Pervasive Adenine N6-methylation of Active Genes in Fungi.</title>
        <authorList>
            <consortium name="DOE Joint Genome Institute"/>
            <person name="Mondo S.J."/>
            <person name="Dannebaum R.O."/>
            <person name="Kuo R.C."/>
            <person name="Labutti K."/>
            <person name="Haridas S."/>
            <person name="Kuo A."/>
            <person name="Salamov A."/>
            <person name="Ahrendt S.R."/>
            <person name="Lipzen A."/>
            <person name="Sullivan W."/>
            <person name="Andreopoulos W.B."/>
            <person name="Clum A."/>
            <person name="Lindquist E."/>
            <person name="Daum C."/>
            <person name="Ramamoorthy G.K."/>
            <person name="Gryganskyi A."/>
            <person name="Culley D."/>
            <person name="Magnuson J.K."/>
            <person name="James T.Y."/>
            <person name="O'Malley M.A."/>
            <person name="Stajich J.E."/>
            <person name="Spatafora J.W."/>
            <person name="Visel A."/>
            <person name="Grigoriev I.V."/>
        </authorList>
    </citation>
    <scope>NUCLEOTIDE SEQUENCE [LARGE SCALE GENOMIC DNA]</scope>
    <source>
        <strain evidence="1 2">JEL800</strain>
    </source>
</reference>
<comment type="caution">
    <text evidence="1">The sequence shown here is derived from an EMBL/GenBank/DDBJ whole genome shotgun (WGS) entry which is preliminary data.</text>
</comment>
<keyword evidence="2" id="KW-1185">Reference proteome</keyword>
<dbReference type="EMBL" id="MCGO01000023">
    <property type="protein sequence ID" value="ORY44173.1"/>
    <property type="molecule type" value="Genomic_DNA"/>
</dbReference>
<evidence type="ECO:0000313" key="2">
    <source>
        <dbReference type="Proteomes" id="UP000193642"/>
    </source>
</evidence>